<dbReference type="InterPro" id="IPR038721">
    <property type="entry name" value="IS701-like_DDE_dom"/>
</dbReference>
<dbReference type="AlphaFoldDB" id="A0A4R8FRM8"/>
<dbReference type="PANTHER" id="PTHR33627:SF1">
    <property type="entry name" value="TRANSPOSASE"/>
    <property type="match status" value="1"/>
</dbReference>
<gene>
    <name evidence="2" type="ORF">DFO67_11523</name>
</gene>
<sequence>MSRPSIQDSFDAYLDELAPKLGHADRVPSFKDYCYGLMLPLSRKSIEPIAASVDPENVQARHQALHHLVAKATWSDLALLTGVAQWVLPHLLPGTTPFWIIDDTSFRKKGRHSVGVSRQYCGEIGKQDNCQVAVSLSVATERASLPVAWRLYVPRSWTDDPARCRRAGIPVDVAFATKPDIALQQVRETLDAGIKPGIVLADAAYGKVTAWRAQLAEWGLSYCVGVHEDLSVWAPETEPLPPHWSGRGRPPTRWQQTAEHHPVSAAALAHALESANYQVITWREGTNQSLTSRFAAVRVRVARGMQRREPEWLLIEWPESADKPAKYWLSNLPEDTSLTTLVKVAKARWRIERDYQELKQEFGLDHYEGRNWRGFHHHASLCIAAYGFLVAERLRRRDQKKILRFPMPTLPASYRPRGGTEGPASCE</sequence>
<dbReference type="InterPro" id="IPR012337">
    <property type="entry name" value="RNaseH-like_sf"/>
</dbReference>
<evidence type="ECO:0000259" key="1">
    <source>
        <dbReference type="Pfam" id="PF13546"/>
    </source>
</evidence>
<proteinExistence type="predicted"/>
<evidence type="ECO:0000313" key="2">
    <source>
        <dbReference type="EMBL" id="TDX26758.1"/>
    </source>
</evidence>
<dbReference type="EMBL" id="SOEC01000015">
    <property type="protein sequence ID" value="TDX26758.1"/>
    <property type="molecule type" value="Genomic_DNA"/>
</dbReference>
<feature type="domain" description="Transposase IS701-like DDE" evidence="1">
    <location>
        <begin position="16"/>
        <end position="288"/>
    </location>
</feature>
<name>A0A4R8FRM8_9GAMM</name>
<dbReference type="NCBIfam" id="NF033540">
    <property type="entry name" value="transpos_IS701"/>
    <property type="match status" value="1"/>
</dbReference>
<comment type="caution">
    <text evidence="2">The sequence shown here is derived from an EMBL/GenBank/DDBJ whole genome shotgun (WGS) entry which is preliminary data.</text>
</comment>
<dbReference type="SUPFAM" id="SSF53098">
    <property type="entry name" value="Ribonuclease H-like"/>
    <property type="match status" value="1"/>
</dbReference>
<dbReference type="PANTHER" id="PTHR33627">
    <property type="entry name" value="TRANSPOSASE"/>
    <property type="match status" value="1"/>
</dbReference>
<organism evidence="2 3">
    <name type="scientific">Modicisalibacter xianhensis</name>
    <dbReference type="NCBI Taxonomy" id="442341"/>
    <lineage>
        <taxon>Bacteria</taxon>
        <taxon>Pseudomonadati</taxon>
        <taxon>Pseudomonadota</taxon>
        <taxon>Gammaproteobacteria</taxon>
        <taxon>Oceanospirillales</taxon>
        <taxon>Halomonadaceae</taxon>
        <taxon>Modicisalibacter</taxon>
    </lineage>
</organism>
<dbReference type="Proteomes" id="UP000294489">
    <property type="component" value="Unassembled WGS sequence"/>
</dbReference>
<dbReference type="OrthoDB" id="6139076at2"/>
<protein>
    <submittedName>
        <fullName evidence="2">SRSO17 transposase</fullName>
    </submittedName>
</protein>
<reference evidence="2 3" key="1">
    <citation type="submission" date="2019-03" db="EMBL/GenBank/DDBJ databases">
        <title>Freshwater and sediment microbial communities from various areas in North America, analyzing microbe dynamics in response to fracking.</title>
        <authorList>
            <person name="Lamendella R."/>
        </authorList>
    </citation>
    <scope>NUCLEOTIDE SEQUENCE [LARGE SCALE GENOMIC DNA]</scope>
    <source>
        <strain evidence="2 3">6_TX</strain>
    </source>
</reference>
<evidence type="ECO:0000313" key="3">
    <source>
        <dbReference type="Proteomes" id="UP000294489"/>
    </source>
</evidence>
<dbReference type="InterPro" id="IPR039365">
    <property type="entry name" value="IS701-like"/>
</dbReference>
<accession>A0A4R8FRM8</accession>
<dbReference type="Pfam" id="PF13546">
    <property type="entry name" value="DDE_5"/>
    <property type="match status" value="1"/>
</dbReference>
<dbReference type="RefSeq" id="WP_134019292.1">
    <property type="nucleotide sequence ID" value="NZ_SOEC01000015.1"/>
</dbReference>